<protein>
    <submittedName>
        <fullName evidence="2">Uncharacterized protein</fullName>
    </submittedName>
</protein>
<feature type="transmembrane region" description="Helical" evidence="1">
    <location>
        <begin position="42"/>
        <end position="57"/>
    </location>
</feature>
<accession>A0A1I5G960</accession>
<dbReference type="EMBL" id="FOVI01000037">
    <property type="protein sequence ID" value="SFO32403.1"/>
    <property type="molecule type" value="Genomic_DNA"/>
</dbReference>
<reference evidence="3" key="1">
    <citation type="submission" date="2016-10" db="EMBL/GenBank/DDBJ databases">
        <authorList>
            <person name="Varghese N."/>
            <person name="Submissions S."/>
        </authorList>
    </citation>
    <scope>NUCLEOTIDE SEQUENCE [LARGE SCALE GENOMIC DNA]</scope>
    <source>
        <strain evidence="3">DS-12</strain>
    </source>
</reference>
<evidence type="ECO:0000256" key="1">
    <source>
        <dbReference type="SAM" id="Phobius"/>
    </source>
</evidence>
<gene>
    <name evidence="2" type="ORF">SAMN05421741_1375</name>
</gene>
<evidence type="ECO:0000313" key="3">
    <source>
        <dbReference type="Proteomes" id="UP000199036"/>
    </source>
</evidence>
<evidence type="ECO:0000313" key="2">
    <source>
        <dbReference type="EMBL" id="SFO32403.1"/>
    </source>
</evidence>
<proteinExistence type="predicted"/>
<dbReference type="AlphaFoldDB" id="A0A1I5G960"/>
<keyword evidence="1" id="KW-0812">Transmembrane</keyword>
<sequence>MLTEATKCSMFQFISCCSVTFFSLFSMEQEITSEINKGTEKFLNAFTFLIVILNILIKKRLQ</sequence>
<keyword evidence="3" id="KW-1185">Reference proteome</keyword>
<keyword evidence="1" id="KW-0472">Membrane</keyword>
<name>A0A1I5G960_9FLAO</name>
<keyword evidence="1" id="KW-1133">Transmembrane helix</keyword>
<dbReference type="Proteomes" id="UP000199036">
    <property type="component" value="Unassembled WGS sequence"/>
</dbReference>
<organism evidence="2 3">
    <name type="scientific">Paenimyroides ummariense</name>
    <dbReference type="NCBI Taxonomy" id="913024"/>
    <lineage>
        <taxon>Bacteria</taxon>
        <taxon>Pseudomonadati</taxon>
        <taxon>Bacteroidota</taxon>
        <taxon>Flavobacteriia</taxon>
        <taxon>Flavobacteriales</taxon>
        <taxon>Flavobacteriaceae</taxon>
        <taxon>Paenimyroides</taxon>
    </lineage>
</organism>